<dbReference type="SUPFAM" id="SSF53335">
    <property type="entry name" value="S-adenosyl-L-methionine-dependent methyltransferases"/>
    <property type="match status" value="1"/>
</dbReference>
<evidence type="ECO:0000313" key="2">
    <source>
        <dbReference type="Proteomes" id="UP000664859"/>
    </source>
</evidence>
<dbReference type="GO" id="GO:0032259">
    <property type="term" value="P:methylation"/>
    <property type="evidence" value="ECO:0007669"/>
    <property type="project" value="UniProtKB-KW"/>
</dbReference>
<protein>
    <submittedName>
        <fullName evidence="1">S-adenosyl-L-methionine-dependent methyltransferase</fullName>
    </submittedName>
</protein>
<dbReference type="InterPro" id="IPR019410">
    <property type="entry name" value="Methyltransf_16"/>
</dbReference>
<dbReference type="GO" id="GO:0008168">
    <property type="term" value="F:methyltransferase activity"/>
    <property type="evidence" value="ECO:0007669"/>
    <property type="project" value="UniProtKB-KW"/>
</dbReference>
<dbReference type="EMBL" id="JAFCMP010000147">
    <property type="protein sequence ID" value="KAG5184860.1"/>
    <property type="molecule type" value="Genomic_DNA"/>
</dbReference>
<dbReference type="Proteomes" id="UP000664859">
    <property type="component" value="Unassembled WGS sequence"/>
</dbReference>
<dbReference type="InterPro" id="IPR029063">
    <property type="entry name" value="SAM-dependent_MTases_sf"/>
</dbReference>
<keyword evidence="1" id="KW-0489">Methyltransferase</keyword>
<dbReference type="AlphaFoldDB" id="A0A835Z0L9"/>
<evidence type="ECO:0000313" key="1">
    <source>
        <dbReference type="EMBL" id="KAG5184860.1"/>
    </source>
</evidence>
<proteinExistence type="predicted"/>
<gene>
    <name evidence="1" type="ORF">JKP88DRAFT_255213</name>
</gene>
<dbReference type="Gene3D" id="3.40.50.150">
    <property type="entry name" value="Vaccinia Virus protein VP39"/>
    <property type="match status" value="1"/>
</dbReference>
<dbReference type="OrthoDB" id="407325at2759"/>
<dbReference type="Pfam" id="PF10294">
    <property type="entry name" value="Methyltransf_16"/>
    <property type="match status" value="1"/>
</dbReference>
<comment type="caution">
    <text evidence="1">The sequence shown here is derived from an EMBL/GenBank/DDBJ whole genome shotgun (WGS) entry which is preliminary data.</text>
</comment>
<dbReference type="PANTHER" id="PTHR14614">
    <property type="entry name" value="HEPATOCELLULAR CARCINOMA-ASSOCIATED ANTIGEN"/>
    <property type="match status" value="1"/>
</dbReference>
<accession>A0A835Z0L9</accession>
<organism evidence="1 2">
    <name type="scientific">Tribonema minus</name>
    <dbReference type="NCBI Taxonomy" id="303371"/>
    <lineage>
        <taxon>Eukaryota</taxon>
        <taxon>Sar</taxon>
        <taxon>Stramenopiles</taxon>
        <taxon>Ochrophyta</taxon>
        <taxon>PX clade</taxon>
        <taxon>Xanthophyceae</taxon>
        <taxon>Tribonematales</taxon>
        <taxon>Tribonemataceae</taxon>
        <taxon>Tribonema</taxon>
    </lineage>
</organism>
<keyword evidence="1" id="KW-0808">Transferase</keyword>
<reference evidence="1" key="1">
    <citation type="submission" date="2021-02" db="EMBL/GenBank/DDBJ databases">
        <title>First Annotated Genome of the Yellow-green Alga Tribonema minus.</title>
        <authorList>
            <person name="Mahan K.M."/>
        </authorList>
    </citation>
    <scope>NUCLEOTIDE SEQUENCE</scope>
    <source>
        <strain evidence="1">UTEX B ZZ1240</strain>
    </source>
</reference>
<sequence length="432" mass="45429">MDIDQEESGVVAQTQLLALAVANSAPACTLLKHILALEVTALTARGALFLWSTAAAIDPLAAALAAGLLRASAELIGDHEEQQLLEVRAAALRVLTTLCAEKICAQQFGALGGHLAVLQVIARGAAVGSEPHDDDLDDDAPDDVCAAANCALQIRCAGCVFPMDPAPFQRSAAVSAAARAHVLRYTLPAHPTCRRSDSGSALTAAETASSPTARAAAALAAAHAAAHTASAGEVELTEERRRAVPAVTLLIRGVAARQASQFDVGFVTWPAAVALARWLHANSGLLEGRAVLEVGAGLALAGLAAACHARRVDLSDFNPLVLDAARYNIAINGRERDPSEAHDEYDIIIGADMICQESDAAGVTRALLRHLAPRGVAHFVLPHSRTRYGVEALPAMLHAAGLRYERAEVGRELLEGIEESAYLKWHQYRITR</sequence>
<name>A0A835Z0L9_9STRA</name>
<keyword evidence="2" id="KW-1185">Reference proteome</keyword>